<feature type="signal peptide" evidence="1">
    <location>
        <begin position="1"/>
        <end position="21"/>
    </location>
</feature>
<keyword evidence="3" id="KW-1185">Reference proteome</keyword>
<organism evidence="2 3">
    <name type="scientific">Lepidopterella palustris CBS 459.81</name>
    <dbReference type="NCBI Taxonomy" id="1314670"/>
    <lineage>
        <taxon>Eukaryota</taxon>
        <taxon>Fungi</taxon>
        <taxon>Dikarya</taxon>
        <taxon>Ascomycota</taxon>
        <taxon>Pezizomycotina</taxon>
        <taxon>Dothideomycetes</taxon>
        <taxon>Pleosporomycetidae</taxon>
        <taxon>Mytilinidiales</taxon>
        <taxon>Argynnaceae</taxon>
        <taxon>Lepidopterella</taxon>
    </lineage>
</organism>
<proteinExistence type="predicted"/>
<evidence type="ECO:0000256" key="1">
    <source>
        <dbReference type="SAM" id="SignalP"/>
    </source>
</evidence>
<feature type="chain" id="PRO_5034221916" evidence="1">
    <location>
        <begin position="22"/>
        <end position="90"/>
    </location>
</feature>
<dbReference type="EMBL" id="KV747171">
    <property type="protein sequence ID" value="OCK72706.1"/>
    <property type="molecule type" value="Genomic_DNA"/>
</dbReference>
<gene>
    <name evidence="2" type="ORF">K432DRAFT_411968</name>
</gene>
<accession>A0A8E2DVP6</accession>
<keyword evidence="1" id="KW-0732">Signal</keyword>
<dbReference type="AlphaFoldDB" id="A0A8E2DVP6"/>
<dbReference type="Proteomes" id="UP000250266">
    <property type="component" value="Unassembled WGS sequence"/>
</dbReference>
<sequence>MSQKWATAATLTVWPISGLHCQLTPGNVFCVELTENHDWGCPGQWRCNLSSGYAEVKPGVILITNQEDGADLPQQAQTKKFDPLQFVAEN</sequence>
<evidence type="ECO:0000313" key="2">
    <source>
        <dbReference type="EMBL" id="OCK72706.1"/>
    </source>
</evidence>
<reference evidence="2 3" key="1">
    <citation type="journal article" date="2016" name="Nat. Commun.">
        <title>Ectomycorrhizal ecology is imprinted in the genome of the dominant symbiotic fungus Cenococcum geophilum.</title>
        <authorList>
            <consortium name="DOE Joint Genome Institute"/>
            <person name="Peter M."/>
            <person name="Kohler A."/>
            <person name="Ohm R.A."/>
            <person name="Kuo A."/>
            <person name="Krutzmann J."/>
            <person name="Morin E."/>
            <person name="Arend M."/>
            <person name="Barry K.W."/>
            <person name="Binder M."/>
            <person name="Choi C."/>
            <person name="Clum A."/>
            <person name="Copeland A."/>
            <person name="Grisel N."/>
            <person name="Haridas S."/>
            <person name="Kipfer T."/>
            <person name="LaButti K."/>
            <person name="Lindquist E."/>
            <person name="Lipzen A."/>
            <person name="Maire R."/>
            <person name="Meier B."/>
            <person name="Mihaltcheva S."/>
            <person name="Molinier V."/>
            <person name="Murat C."/>
            <person name="Poggeler S."/>
            <person name="Quandt C.A."/>
            <person name="Sperisen C."/>
            <person name="Tritt A."/>
            <person name="Tisserant E."/>
            <person name="Crous P.W."/>
            <person name="Henrissat B."/>
            <person name="Nehls U."/>
            <person name="Egli S."/>
            <person name="Spatafora J.W."/>
            <person name="Grigoriev I.V."/>
            <person name="Martin F.M."/>
        </authorList>
    </citation>
    <scope>NUCLEOTIDE SEQUENCE [LARGE SCALE GENOMIC DNA]</scope>
    <source>
        <strain evidence="2 3">CBS 459.81</strain>
    </source>
</reference>
<name>A0A8E2DVP6_9PEZI</name>
<evidence type="ECO:0000313" key="3">
    <source>
        <dbReference type="Proteomes" id="UP000250266"/>
    </source>
</evidence>
<protein>
    <submittedName>
        <fullName evidence="2">Uncharacterized protein</fullName>
    </submittedName>
</protein>